<evidence type="ECO:0000313" key="2">
    <source>
        <dbReference type="Proteomes" id="UP001300496"/>
    </source>
</evidence>
<proteinExistence type="predicted"/>
<dbReference type="InterPro" id="IPR024072">
    <property type="entry name" value="DHFR-like_dom_sf"/>
</dbReference>
<accession>A0ABT2PAJ6</accession>
<dbReference type="Proteomes" id="UP001300496">
    <property type="component" value="Unassembled WGS sequence"/>
</dbReference>
<gene>
    <name evidence="1" type="ORF">N4R40_04505</name>
</gene>
<reference evidence="1 2" key="1">
    <citation type="journal article" date="2024" name="Int. J. Syst. Evol. Microbiol.">
        <title>Microbacterium memoriense sp. nov., a member of the Actinomycetota from marine beach sediment of the north coast of Portugal.</title>
        <authorList>
            <person name="Santos J.D.N.D."/>
            <person name="Klimek D."/>
            <person name="Calusinska M."/>
            <person name="Lobo-da-Cunha A."/>
            <person name="Catita J."/>
            <person name="Goncalves H."/>
            <person name="Gonzalez I."/>
            <person name="Lage O.M."/>
        </authorList>
    </citation>
    <scope>NUCLEOTIDE SEQUENCE [LARGE SCALE GENOMIC DNA]</scope>
    <source>
        <strain evidence="1 2">PMIC_1C1B</strain>
    </source>
</reference>
<dbReference type="RefSeq" id="WP_261606152.1">
    <property type="nucleotide sequence ID" value="NZ_JAODOR010000004.1"/>
</dbReference>
<evidence type="ECO:0000313" key="1">
    <source>
        <dbReference type="EMBL" id="MCT9001626.1"/>
    </source>
</evidence>
<protein>
    <submittedName>
        <fullName evidence="1">Dihydrofolate reductase</fullName>
    </submittedName>
</protein>
<sequence length="140" mass="15008">MGRVIFDTAASLNGFIADGQNSLEWLFAVEGGEEPDAALIPTAASVLVEGSTTYEWLLDHDDILLHPENWHAFHVVGQFFDAGALDEIAVSFAPVLLAGGAPLLPRRIEADRLRLMHASALGQFARVVYSVDAAPTPEPA</sequence>
<name>A0ABT2PAJ6_9MICO</name>
<organism evidence="1 2">
    <name type="scientific">Microbacterium memoriense</name>
    <dbReference type="NCBI Taxonomy" id="2978350"/>
    <lineage>
        <taxon>Bacteria</taxon>
        <taxon>Bacillati</taxon>
        <taxon>Actinomycetota</taxon>
        <taxon>Actinomycetes</taxon>
        <taxon>Micrococcales</taxon>
        <taxon>Microbacteriaceae</taxon>
        <taxon>Microbacterium</taxon>
    </lineage>
</organism>
<dbReference type="EMBL" id="JAODOR010000004">
    <property type="protein sequence ID" value="MCT9001626.1"/>
    <property type="molecule type" value="Genomic_DNA"/>
</dbReference>
<dbReference type="SUPFAM" id="SSF53597">
    <property type="entry name" value="Dihydrofolate reductase-like"/>
    <property type="match status" value="1"/>
</dbReference>
<dbReference type="Gene3D" id="3.40.430.10">
    <property type="entry name" value="Dihydrofolate Reductase, subunit A"/>
    <property type="match status" value="2"/>
</dbReference>
<keyword evidence="2" id="KW-1185">Reference proteome</keyword>
<comment type="caution">
    <text evidence="1">The sequence shown here is derived from an EMBL/GenBank/DDBJ whole genome shotgun (WGS) entry which is preliminary data.</text>
</comment>